<name>A0AAV9UYY5_9PEZI</name>
<dbReference type="Proteomes" id="UP001375240">
    <property type="component" value="Unassembled WGS sequence"/>
</dbReference>
<dbReference type="AlphaFoldDB" id="A0AAV9UYY5"/>
<keyword evidence="2" id="KW-1133">Transmembrane helix</keyword>
<keyword evidence="2" id="KW-0472">Membrane</keyword>
<gene>
    <name evidence="3" type="ORF">TWF696_006038</name>
</gene>
<feature type="compositionally biased region" description="Polar residues" evidence="1">
    <location>
        <begin position="204"/>
        <end position="219"/>
    </location>
</feature>
<accession>A0AAV9UYY5</accession>
<comment type="caution">
    <text evidence="3">The sequence shown here is derived from an EMBL/GenBank/DDBJ whole genome shotgun (WGS) entry which is preliminary data.</text>
</comment>
<keyword evidence="2" id="KW-0812">Transmembrane</keyword>
<reference evidence="3 4" key="1">
    <citation type="submission" date="2019-10" db="EMBL/GenBank/DDBJ databases">
        <authorList>
            <person name="Palmer J.M."/>
        </authorList>
    </citation>
    <scope>NUCLEOTIDE SEQUENCE [LARGE SCALE GENOMIC DNA]</scope>
    <source>
        <strain evidence="3 4">TWF696</strain>
    </source>
</reference>
<feature type="region of interest" description="Disordered" evidence="1">
    <location>
        <begin position="196"/>
        <end position="294"/>
    </location>
</feature>
<proteinExistence type="predicted"/>
<feature type="compositionally biased region" description="Polar residues" evidence="1">
    <location>
        <begin position="277"/>
        <end position="288"/>
    </location>
</feature>
<protein>
    <submittedName>
        <fullName evidence="3">Uncharacterized protein</fullName>
    </submittedName>
</protein>
<dbReference type="EMBL" id="JAVHNQ010000004">
    <property type="protein sequence ID" value="KAK6349762.1"/>
    <property type="molecule type" value="Genomic_DNA"/>
</dbReference>
<sequence>MHHRRHTGPGRPEFDPPSSWKIVHYMHFILSILTLTYVAIAAFSYTESNLRSPRFKDLENGWGYYLVIVGLSVYPAISMIHWFTAWRYDLSPTDVFIGEIFIMALWLLGLAGEVLALISYISVGAHTETARFRSVVRIAHGLALGAFPLFILGSLVTLSASYRQFREARASSAKYTRRPTRQTDVEAANLRLNLDLTPTFDGRPSSSGSETQALRGTDSQSRDQHASGHTRTESGSSTLTRDERVAQNVDAVTAPPTYWYATSSRAREREGSAGGSRPQTRTHNSSDTLPLYNP</sequence>
<evidence type="ECO:0000313" key="4">
    <source>
        <dbReference type="Proteomes" id="UP001375240"/>
    </source>
</evidence>
<feature type="transmembrane region" description="Helical" evidence="2">
    <location>
        <begin position="142"/>
        <end position="162"/>
    </location>
</feature>
<keyword evidence="4" id="KW-1185">Reference proteome</keyword>
<evidence type="ECO:0000313" key="3">
    <source>
        <dbReference type="EMBL" id="KAK6349762.1"/>
    </source>
</evidence>
<organism evidence="3 4">
    <name type="scientific">Orbilia brochopaga</name>
    <dbReference type="NCBI Taxonomy" id="3140254"/>
    <lineage>
        <taxon>Eukaryota</taxon>
        <taxon>Fungi</taxon>
        <taxon>Dikarya</taxon>
        <taxon>Ascomycota</taxon>
        <taxon>Pezizomycotina</taxon>
        <taxon>Orbiliomycetes</taxon>
        <taxon>Orbiliales</taxon>
        <taxon>Orbiliaceae</taxon>
        <taxon>Orbilia</taxon>
    </lineage>
</organism>
<feature type="transmembrane region" description="Helical" evidence="2">
    <location>
        <begin position="95"/>
        <end position="121"/>
    </location>
</feature>
<evidence type="ECO:0000256" key="2">
    <source>
        <dbReference type="SAM" id="Phobius"/>
    </source>
</evidence>
<evidence type="ECO:0000256" key="1">
    <source>
        <dbReference type="SAM" id="MobiDB-lite"/>
    </source>
</evidence>
<feature type="compositionally biased region" description="Basic and acidic residues" evidence="1">
    <location>
        <begin position="220"/>
        <end position="232"/>
    </location>
</feature>
<feature type="transmembrane region" description="Helical" evidence="2">
    <location>
        <begin position="64"/>
        <end position="83"/>
    </location>
</feature>
<feature type="transmembrane region" description="Helical" evidence="2">
    <location>
        <begin position="22"/>
        <end position="43"/>
    </location>
</feature>